<evidence type="ECO:0000256" key="1">
    <source>
        <dbReference type="SAM" id="MobiDB-lite"/>
    </source>
</evidence>
<sequence>MAFGTGLGDKYLTLRLRRSGDKCKEKNRNQKNPECRDHREINGLQSGGSELVGLRKGKTKG</sequence>
<gene>
    <name evidence="2" type="ORF">GCM10009119_19490</name>
</gene>
<protein>
    <submittedName>
        <fullName evidence="2">Uncharacterized protein</fullName>
    </submittedName>
</protein>
<feature type="compositionally biased region" description="Basic and acidic residues" evidence="1">
    <location>
        <begin position="22"/>
        <end position="41"/>
    </location>
</feature>
<comment type="caution">
    <text evidence="2">The sequence shown here is derived from an EMBL/GenBank/DDBJ whole genome shotgun (WGS) entry which is preliminary data.</text>
</comment>
<proteinExistence type="predicted"/>
<dbReference type="Proteomes" id="UP001500469">
    <property type="component" value="Unassembled WGS sequence"/>
</dbReference>
<feature type="region of interest" description="Disordered" evidence="1">
    <location>
        <begin position="22"/>
        <end position="61"/>
    </location>
</feature>
<keyword evidence="3" id="KW-1185">Reference proteome</keyword>
<dbReference type="EMBL" id="BAAAFI010000008">
    <property type="protein sequence ID" value="GAA0878981.1"/>
    <property type="molecule type" value="Genomic_DNA"/>
</dbReference>
<reference evidence="2 3" key="1">
    <citation type="journal article" date="2019" name="Int. J. Syst. Evol. Microbiol.">
        <title>The Global Catalogue of Microorganisms (GCM) 10K type strain sequencing project: providing services to taxonomists for standard genome sequencing and annotation.</title>
        <authorList>
            <consortium name="The Broad Institute Genomics Platform"/>
            <consortium name="The Broad Institute Genome Sequencing Center for Infectious Disease"/>
            <person name="Wu L."/>
            <person name="Ma J."/>
        </authorList>
    </citation>
    <scope>NUCLEOTIDE SEQUENCE [LARGE SCALE GENOMIC DNA]</scope>
    <source>
        <strain evidence="2 3">JCM 16112</strain>
    </source>
</reference>
<evidence type="ECO:0000313" key="3">
    <source>
        <dbReference type="Proteomes" id="UP001500469"/>
    </source>
</evidence>
<name>A0ABN1N061_9BACT</name>
<evidence type="ECO:0000313" key="2">
    <source>
        <dbReference type="EMBL" id="GAA0878981.1"/>
    </source>
</evidence>
<accession>A0ABN1N061</accession>
<organism evidence="2 3">
    <name type="scientific">Algoriphagus jejuensis</name>
    <dbReference type="NCBI Taxonomy" id="419934"/>
    <lineage>
        <taxon>Bacteria</taxon>
        <taxon>Pseudomonadati</taxon>
        <taxon>Bacteroidota</taxon>
        <taxon>Cytophagia</taxon>
        <taxon>Cytophagales</taxon>
        <taxon>Cyclobacteriaceae</taxon>
        <taxon>Algoriphagus</taxon>
    </lineage>
</organism>